<dbReference type="GO" id="GO:0003727">
    <property type="term" value="F:single-stranded RNA binding"/>
    <property type="evidence" value="ECO:0007669"/>
    <property type="project" value="TreeGrafter"/>
</dbReference>
<dbReference type="SUPFAM" id="SSF53098">
    <property type="entry name" value="Ribonuclease H-like"/>
    <property type="match status" value="1"/>
</dbReference>
<dbReference type="GO" id="GO:0071036">
    <property type="term" value="P:nuclear polyadenylation-dependent snoRNA catabolic process"/>
    <property type="evidence" value="ECO:0007669"/>
    <property type="project" value="TreeGrafter"/>
</dbReference>
<dbReference type="GO" id="GO:0071035">
    <property type="term" value="P:nuclear polyadenylation-dependent rRNA catabolic process"/>
    <property type="evidence" value="ECO:0007669"/>
    <property type="project" value="TreeGrafter"/>
</dbReference>
<dbReference type="Gene3D" id="3.30.1370.50">
    <property type="entry name" value="R3H-like domain"/>
    <property type="match status" value="1"/>
</dbReference>
<dbReference type="GO" id="GO:0071037">
    <property type="term" value="P:nuclear polyadenylation-dependent snRNA catabolic process"/>
    <property type="evidence" value="ECO:0007669"/>
    <property type="project" value="TreeGrafter"/>
</dbReference>
<feature type="transmembrane region" description="Helical" evidence="2">
    <location>
        <begin position="620"/>
        <end position="638"/>
    </location>
</feature>
<dbReference type="SMART" id="SM00474">
    <property type="entry name" value="35EXOc"/>
    <property type="match status" value="1"/>
</dbReference>
<dbReference type="InterPro" id="IPR045092">
    <property type="entry name" value="Rrp6-like"/>
</dbReference>
<feature type="compositionally biased region" description="Basic and acidic residues" evidence="1">
    <location>
        <begin position="592"/>
        <end position="613"/>
    </location>
</feature>
<evidence type="ECO:0000313" key="4">
    <source>
        <dbReference type="EMBL" id="GMI45488.1"/>
    </source>
</evidence>
<dbReference type="Gene3D" id="3.30.420.10">
    <property type="entry name" value="Ribonuclease H-like superfamily/Ribonuclease H"/>
    <property type="match status" value="1"/>
</dbReference>
<dbReference type="GO" id="GO:0071051">
    <property type="term" value="P:poly(A)-dependent snoRNA 3'-end processing"/>
    <property type="evidence" value="ECO:0007669"/>
    <property type="project" value="TreeGrafter"/>
</dbReference>
<evidence type="ECO:0000313" key="5">
    <source>
        <dbReference type="Proteomes" id="UP001165065"/>
    </source>
</evidence>
<dbReference type="Proteomes" id="UP001165065">
    <property type="component" value="Unassembled WGS sequence"/>
</dbReference>
<evidence type="ECO:0000259" key="3">
    <source>
        <dbReference type="SMART" id="SM00474"/>
    </source>
</evidence>
<dbReference type="InterPro" id="IPR036397">
    <property type="entry name" value="RNaseH_sf"/>
</dbReference>
<dbReference type="PANTHER" id="PTHR12124">
    <property type="entry name" value="POLYMYOSITIS/SCLERODERMA AUTOANTIGEN-RELATED"/>
    <property type="match status" value="1"/>
</dbReference>
<proteinExistence type="predicted"/>
<name>A0A9W7GJN9_9STRA</name>
<gene>
    <name evidence="4" type="ORF">TrCOL_g3004</name>
</gene>
<organism evidence="4 5">
    <name type="scientific">Triparma columacea</name>
    <dbReference type="NCBI Taxonomy" id="722753"/>
    <lineage>
        <taxon>Eukaryota</taxon>
        <taxon>Sar</taxon>
        <taxon>Stramenopiles</taxon>
        <taxon>Ochrophyta</taxon>
        <taxon>Bolidophyceae</taxon>
        <taxon>Parmales</taxon>
        <taxon>Triparmaceae</taxon>
        <taxon>Triparma</taxon>
    </lineage>
</organism>
<accession>A0A9W7GJN9</accession>
<keyword evidence="2" id="KW-1133">Transmembrane helix</keyword>
<evidence type="ECO:0000256" key="1">
    <source>
        <dbReference type="SAM" id="MobiDB-lite"/>
    </source>
</evidence>
<comment type="caution">
    <text evidence="4">The sequence shown here is derived from an EMBL/GenBank/DDBJ whole genome shotgun (WGS) entry which is preliminary data.</text>
</comment>
<dbReference type="GO" id="GO:0005730">
    <property type="term" value="C:nucleolus"/>
    <property type="evidence" value="ECO:0007669"/>
    <property type="project" value="TreeGrafter"/>
</dbReference>
<dbReference type="GO" id="GO:0000176">
    <property type="term" value="C:nuclear exosome (RNase complex)"/>
    <property type="evidence" value="ECO:0007669"/>
    <property type="project" value="TreeGrafter"/>
</dbReference>
<dbReference type="Pfam" id="PF01612">
    <property type="entry name" value="DNA_pol_A_exo1"/>
    <property type="match status" value="1"/>
</dbReference>
<feature type="region of interest" description="Disordered" evidence="1">
    <location>
        <begin position="393"/>
        <end position="434"/>
    </location>
</feature>
<dbReference type="GO" id="GO:0000175">
    <property type="term" value="F:3'-5'-RNA exonuclease activity"/>
    <property type="evidence" value="ECO:0007669"/>
    <property type="project" value="InterPro"/>
</dbReference>
<dbReference type="GO" id="GO:0071039">
    <property type="term" value="P:nuclear polyadenylation-dependent CUT catabolic process"/>
    <property type="evidence" value="ECO:0007669"/>
    <property type="project" value="TreeGrafter"/>
</dbReference>
<reference evidence="5" key="1">
    <citation type="journal article" date="2023" name="Commun. Biol.">
        <title>Genome analysis of Parmales, the sister group of diatoms, reveals the evolutionary specialization of diatoms from phago-mixotrophs to photoautotrophs.</title>
        <authorList>
            <person name="Ban H."/>
            <person name="Sato S."/>
            <person name="Yoshikawa S."/>
            <person name="Yamada K."/>
            <person name="Nakamura Y."/>
            <person name="Ichinomiya M."/>
            <person name="Sato N."/>
            <person name="Blanc-Mathieu R."/>
            <person name="Endo H."/>
            <person name="Kuwata A."/>
            <person name="Ogata H."/>
        </authorList>
    </citation>
    <scope>NUCLEOTIDE SEQUENCE [LARGE SCALE GENOMIC DNA]</scope>
</reference>
<dbReference type="CDD" id="cd02325">
    <property type="entry name" value="R3H"/>
    <property type="match status" value="1"/>
</dbReference>
<dbReference type="GO" id="GO:0071044">
    <property type="term" value="P:histone mRNA catabolic process"/>
    <property type="evidence" value="ECO:0007669"/>
    <property type="project" value="TreeGrafter"/>
</dbReference>
<keyword evidence="5" id="KW-1185">Reference proteome</keyword>
<keyword evidence="2" id="KW-0472">Membrane</keyword>
<dbReference type="GO" id="GO:0071038">
    <property type="term" value="P:TRAMP-dependent tRNA surveillance pathway"/>
    <property type="evidence" value="ECO:0007669"/>
    <property type="project" value="TreeGrafter"/>
</dbReference>
<dbReference type="GO" id="GO:0000467">
    <property type="term" value="P:exonucleolytic trimming to generate mature 3'-end of 5.8S rRNA from tricistronic rRNA transcript (SSU-rRNA, 5.8S rRNA, LSU-rRNA)"/>
    <property type="evidence" value="ECO:0007669"/>
    <property type="project" value="InterPro"/>
</dbReference>
<dbReference type="PANTHER" id="PTHR12124:SF47">
    <property type="entry name" value="EXOSOME COMPONENT 10"/>
    <property type="match status" value="1"/>
</dbReference>
<protein>
    <recommendedName>
        <fullName evidence="3">3'-5' exonuclease domain-containing protein</fullName>
    </recommendedName>
</protein>
<keyword evidence="2" id="KW-0812">Transmembrane</keyword>
<evidence type="ECO:0000256" key="2">
    <source>
        <dbReference type="SAM" id="Phobius"/>
    </source>
</evidence>
<dbReference type="OrthoDB" id="1920326at2759"/>
<dbReference type="EMBL" id="BRYA01000250">
    <property type="protein sequence ID" value="GMI45488.1"/>
    <property type="molecule type" value="Genomic_DNA"/>
</dbReference>
<dbReference type="AlphaFoldDB" id="A0A9W7GJN9"/>
<dbReference type="InterPro" id="IPR012337">
    <property type="entry name" value="RNaseH-like_sf"/>
</dbReference>
<dbReference type="InterPro" id="IPR002562">
    <property type="entry name" value="3'-5'_exonuclease_dom"/>
</dbReference>
<feature type="domain" description="3'-5' exonuclease" evidence="3">
    <location>
        <begin position="180"/>
        <end position="361"/>
    </location>
</feature>
<dbReference type="GO" id="GO:0071040">
    <property type="term" value="P:nuclear polyadenylation-dependent antisense transcript catabolic process"/>
    <property type="evidence" value="ECO:0007669"/>
    <property type="project" value="TreeGrafter"/>
</dbReference>
<sequence>MGRNDRVGKRGGRLTKAEISKVAEYLDKFAKGLGSGELVLREGVVFPATSAANNVQLPHGLTGKERKFVHDLCSQCSVYHISVGERDSSSNPRRMVLSRNGKFEGYDAVSAMSNGSFRLRGFKPYAFSKEGEGGRLETGVVQDLRDNPGRCVRDIHDRFDFATMKEIDLGSLDKVKEEDVVYVDSLEKLRECGVYLRDGGFGEIGFDLEMYNWSPFELGMVCLMQLSSGEKNFVVDVLADVEVWKGLREELGWIFADPSVVKIGHGISFDVKALSRDFGIVVVNAFDTHEAAKVLGLERVGLAHVCAEYGLPEGEEYKELKKKWQSSDWRVRPLDKDQVLYGVMDVHYLVLLRKLMIRDLSREIWAMEEGAREASLGGEEEFKDALERHESVGGDSLRSSLHHFETPPQSEGEDEEKVEEMGGGGGGGREKGKDVKAARLRWSESLMKVLQLSQARCLNIYDGSNRDRKETNEVYKILNDVKMRDQNMIWKPRHDDLLKAMLKWRRDAGARLEVDESSICGTEYLVKIVRAVVLKQFTEKPRGWEDVKSVIKVIDFTLNGVFGDSEEVQNKEFVEGFVGVLRGGMVEEDFDGGVRGEGEGGREGGGEGGRRGREEGLKSVTVVVAVAAAVALVGFVLMKRRRRG</sequence>
<dbReference type="InterPro" id="IPR036867">
    <property type="entry name" value="R3H_dom_sf"/>
</dbReference>
<feature type="region of interest" description="Disordered" evidence="1">
    <location>
        <begin position="591"/>
        <end position="613"/>
    </location>
</feature>